<keyword evidence="6 7" id="KW-0315">Glutamine amidotransferase</keyword>
<comment type="function">
    <text evidence="7">Catalyzes the ATP-dependent amidation of the two carboxylate groups at positions a and c of hydrogenobyrinate, using either L-glutamine or ammonia as the nitrogen source.</text>
</comment>
<keyword evidence="8" id="KW-0808">Transferase</keyword>
<dbReference type="InterPro" id="IPR015422">
    <property type="entry name" value="PyrdxlP-dep_Trfase_small"/>
</dbReference>
<evidence type="ECO:0000259" key="12">
    <source>
        <dbReference type="Pfam" id="PF07685"/>
    </source>
</evidence>
<dbReference type="SUPFAM" id="SSF53383">
    <property type="entry name" value="PLP-dependent transferases"/>
    <property type="match status" value="1"/>
</dbReference>
<dbReference type="InterPro" id="IPR004838">
    <property type="entry name" value="NHTrfase_class1_PyrdxlP-BS"/>
</dbReference>
<feature type="domain" description="CobQ/CobB/MinD/ParA nucleotide binding" evidence="11">
    <location>
        <begin position="7"/>
        <end position="189"/>
    </location>
</feature>
<dbReference type="NCBIfam" id="TIGR00379">
    <property type="entry name" value="cobB"/>
    <property type="match status" value="1"/>
</dbReference>
<dbReference type="GO" id="GO:0008483">
    <property type="term" value="F:transaminase activity"/>
    <property type="evidence" value="ECO:0007669"/>
    <property type="project" value="UniProtKB-KW"/>
</dbReference>
<comment type="cofactor">
    <cofactor evidence="8">
        <name>pyridoxal 5'-phosphate</name>
        <dbReference type="ChEBI" id="CHEBI:597326"/>
    </cofactor>
</comment>
<dbReference type="InterPro" id="IPR027417">
    <property type="entry name" value="P-loop_NTPase"/>
</dbReference>
<evidence type="ECO:0000259" key="10">
    <source>
        <dbReference type="Pfam" id="PF00155"/>
    </source>
</evidence>
<comment type="cofactor">
    <cofactor evidence="1 7">
        <name>Mg(2+)</name>
        <dbReference type="ChEBI" id="CHEBI:18420"/>
    </cofactor>
</comment>
<dbReference type="Pfam" id="PF01656">
    <property type="entry name" value="CbiA"/>
    <property type="match status" value="1"/>
</dbReference>
<dbReference type="NCBIfam" id="NF005915">
    <property type="entry name" value="PRK07908.1"/>
    <property type="match status" value="1"/>
</dbReference>
<evidence type="ECO:0000313" key="13">
    <source>
        <dbReference type="EMBL" id="RQN08739.1"/>
    </source>
</evidence>
<keyword evidence="8" id="KW-0032">Aminotransferase</keyword>
<sequence>MTSLPRVVIAAPASGHGKTTVATGLMAALRRSGHEVSGHKVGPDYIDPGYHALATGRPGRNLDAHLVGEDLLVPLLLHGARDADVAVVEGVMGLFDGQIGGRGFASTAHVAALTRTPVVLVVDASHASRSIGALVAGMHAFDPEVPVAGVIVNKVGSDRHAREVVDAIDLPVLGVISRDDGIVAPSRHLGLVPMDERDDAAAALDRLSERIAATVDLDHLLAIARTAPDLDAEPWTPDVTPVAGRPRIAVAGGRAFTFRYAETEELLCAAGAEVVTFDPLEDRDLPHGIDGLYLGGGFPEVHAAAIAANTPMRSAVREAVLDGIPTVAECAGLLYLCRSLDGAPMAGVLEADARMTGRLTLAYRHATAPADSVLGSAGTAATGHEFHRTHVTPEHGPIAAWTSDDRSLGFASSSLHASYLHLHWAGTPHVAQAFVQAAAHATARPAGHHATRPERRELDPAAAPADPLRHHGDVEAADGRLDFAVNVSTEPRPEWLSEALARGVTGSDRYPDARPAARAIAHHFARPLEEVLPSAGAAEVFGLVARLRAWQRPTIVHPQFTEPDVALRLAGHEPTHVVLAAEEFALAPDAVPEDADLLVIGNPTNPTGRLHRVRELEALRRPGRLLVVDEAFMDAVPGEPESLAARSLPDVLVVRSLTKLWAMPGIRAGFALGPAEVIADLRALQTPWSVSAPAIEAMVACHRPEATAEATARASRLARWRAVLVDGLAELGVPTVPSQAPFVLAQVGYGIHAKLASAGYAVRRADTFPGLDDRWVRIAVRPPELTRKLLTALRIELS</sequence>
<evidence type="ECO:0000256" key="5">
    <source>
        <dbReference type="ARBA" id="ARBA00022842"/>
    </source>
</evidence>
<dbReference type="AlphaFoldDB" id="A0A3N6WMR9"/>
<keyword evidence="14" id="KW-1185">Reference proteome</keyword>
<keyword evidence="4 7" id="KW-0067">ATP-binding</keyword>
<feature type="site" description="Increases nucleophilicity of active site Cys" evidence="7">
    <location>
        <position position="421"/>
    </location>
</feature>
<organism evidence="13 14">
    <name type="scientific">Aeromicrobium camelliae</name>
    <dbReference type="NCBI Taxonomy" id="1538144"/>
    <lineage>
        <taxon>Bacteria</taxon>
        <taxon>Bacillati</taxon>
        <taxon>Actinomycetota</taxon>
        <taxon>Actinomycetes</taxon>
        <taxon>Propionibacteriales</taxon>
        <taxon>Nocardioidaceae</taxon>
        <taxon>Aeromicrobium</taxon>
    </lineage>
</organism>
<evidence type="ECO:0000256" key="3">
    <source>
        <dbReference type="ARBA" id="ARBA00022741"/>
    </source>
</evidence>
<dbReference type="Pfam" id="PF07685">
    <property type="entry name" value="GATase_3"/>
    <property type="match status" value="1"/>
</dbReference>
<comment type="catalytic activity">
    <reaction evidence="7">
        <text>hydrogenobyrinate + 2 L-glutamine + 2 ATP + 2 H2O = hydrogenobyrinate a,c-diamide + 2 L-glutamate + 2 ADP + 2 phosphate + 2 H(+)</text>
        <dbReference type="Rhea" id="RHEA:12544"/>
        <dbReference type="ChEBI" id="CHEBI:15377"/>
        <dbReference type="ChEBI" id="CHEBI:15378"/>
        <dbReference type="ChEBI" id="CHEBI:29985"/>
        <dbReference type="ChEBI" id="CHEBI:30616"/>
        <dbReference type="ChEBI" id="CHEBI:43474"/>
        <dbReference type="ChEBI" id="CHEBI:58359"/>
        <dbReference type="ChEBI" id="CHEBI:77873"/>
        <dbReference type="ChEBI" id="CHEBI:77874"/>
        <dbReference type="ChEBI" id="CHEBI:456216"/>
        <dbReference type="EC" id="6.3.5.9"/>
    </reaction>
</comment>
<dbReference type="GO" id="GO:0005524">
    <property type="term" value="F:ATP binding"/>
    <property type="evidence" value="ECO:0007669"/>
    <property type="project" value="UniProtKB-UniRule"/>
</dbReference>
<evidence type="ECO:0000256" key="7">
    <source>
        <dbReference type="HAMAP-Rule" id="MF_00027"/>
    </source>
</evidence>
<accession>A0A3N6WMR9</accession>
<evidence type="ECO:0000256" key="9">
    <source>
        <dbReference type="SAM" id="MobiDB-lite"/>
    </source>
</evidence>
<dbReference type="InterPro" id="IPR004484">
    <property type="entry name" value="CbiA/CobB_synth"/>
</dbReference>
<comment type="similarity">
    <text evidence="7">Belongs to the CobB/CbiA family.</text>
</comment>
<dbReference type="InterPro" id="IPR002586">
    <property type="entry name" value="CobQ/CobB/MinD/ParA_Nub-bd_dom"/>
</dbReference>
<dbReference type="GO" id="GO:0043802">
    <property type="term" value="F:hydrogenobyrinic acid a,c-diamide synthase (glutamine-hydrolysing) activity"/>
    <property type="evidence" value="ECO:0007669"/>
    <property type="project" value="UniProtKB-UniRule"/>
</dbReference>
<proteinExistence type="inferred from homology"/>
<dbReference type="NCBIfam" id="NF002204">
    <property type="entry name" value="PRK01077.1"/>
    <property type="match status" value="1"/>
</dbReference>
<dbReference type="InterPro" id="IPR011698">
    <property type="entry name" value="GATase_3"/>
</dbReference>
<gene>
    <name evidence="7" type="primary">cobB</name>
    <name evidence="13" type="ORF">EHW97_05680</name>
</gene>
<dbReference type="Gene3D" id="3.90.1150.10">
    <property type="entry name" value="Aspartate Aminotransferase, domain 1"/>
    <property type="match status" value="1"/>
</dbReference>
<keyword evidence="5 7" id="KW-0460">Magnesium</keyword>
<dbReference type="PANTHER" id="PTHR43873:SF1">
    <property type="entry name" value="COBYRINATE A,C-DIAMIDE SYNTHASE"/>
    <property type="match status" value="1"/>
</dbReference>
<dbReference type="InterPro" id="IPR029062">
    <property type="entry name" value="Class_I_gatase-like"/>
</dbReference>
<comment type="pathway">
    <text evidence="7">Cofactor biosynthesis; adenosylcobalamin biosynthesis; cob(II)yrinate a,c-diamide from precorrin-2 (aerobic route): step 9/10.</text>
</comment>
<reference evidence="13 14" key="1">
    <citation type="submission" date="2018-11" db="EMBL/GenBank/DDBJ databases">
        <authorList>
            <person name="Li F."/>
        </authorList>
    </citation>
    <scope>NUCLEOTIDE SEQUENCE [LARGE SCALE GENOMIC DNA]</scope>
    <source>
        <strain evidence="13 14">YS17T</strain>
    </source>
</reference>
<evidence type="ECO:0000256" key="4">
    <source>
        <dbReference type="ARBA" id="ARBA00022840"/>
    </source>
</evidence>
<feature type="domain" description="CobB/CobQ-like glutamine amidotransferase" evidence="12">
    <location>
        <begin position="248"/>
        <end position="426"/>
    </location>
</feature>
<evidence type="ECO:0000256" key="1">
    <source>
        <dbReference type="ARBA" id="ARBA00001946"/>
    </source>
</evidence>
<keyword evidence="3 7" id="KW-0547">Nucleotide-binding</keyword>
<feature type="active site" description="Nucleophile" evidence="7">
    <location>
        <position position="330"/>
    </location>
</feature>
<dbReference type="HAMAP" id="MF_00027">
    <property type="entry name" value="CobB_CbiA"/>
    <property type="match status" value="1"/>
</dbReference>
<dbReference type="GO" id="GO:0042242">
    <property type="term" value="F:cobyrinic acid a,c-diamide synthase activity"/>
    <property type="evidence" value="ECO:0007669"/>
    <property type="project" value="InterPro"/>
</dbReference>
<keyword evidence="2 7" id="KW-0436">Ligase</keyword>
<dbReference type="GO" id="GO:0009236">
    <property type="term" value="P:cobalamin biosynthetic process"/>
    <property type="evidence" value="ECO:0007669"/>
    <property type="project" value="UniProtKB-UniRule"/>
</dbReference>
<dbReference type="PROSITE" id="PS51274">
    <property type="entry name" value="GATASE_COBBQ"/>
    <property type="match status" value="1"/>
</dbReference>
<dbReference type="SUPFAM" id="SSF52317">
    <property type="entry name" value="Class I glutamine amidotransferase-like"/>
    <property type="match status" value="1"/>
</dbReference>
<dbReference type="SUPFAM" id="SSF52540">
    <property type="entry name" value="P-loop containing nucleoside triphosphate hydrolases"/>
    <property type="match status" value="1"/>
</dbReference>
<dbReference type="UniPathway" id="UPA00148">
    <property type="reaction ID" value="UER00220"/>
</dbReference>
<dbReference type="PANTHER" id="PTHR43873">
    <property type="entry name" value="COBYRINATE A,C-DIAMIDE SYNTHASE"/>
    <property type="match status" value="1"/>
</dbReference>
<feature type="region of interest" description="Disordered" evidence="9">
    <location>
        <begin position="441"/>
        <end position="466"/>
    </location>
</feature>
<evidence type="ECO:0000256" key="2">
    <source>
        <dbReference type="ARBA" id="ARBA00022598"/>
    </source>
</evidence>
<dbReference type="OrthoDB" id="9764035at2"/>
<dbReference type="EC" id="6.3.5.9" evidence="7"/>
<comment type="similarity">
    <text evidence="8">Belongs to the class-I pyridoxal-phosphate-dependent aminotransferase family.</text>
</comment>
<dbReference type="CDD" id="cd00609">
    <property type="entry name" value="AAT_like"/>
    <property type="match status" value="1"/>
</dbReference>
<dbReference type="Gene3D" id="3.40.640.10">
    <property type="entry name" value="Type I PLP-dependent aspartate aminotransferase-like (Major domain)"/>
    <property type="match status" value="1"/>
</dbReference>
<comment type="miscellaneous">
    <text evidence="7">The a and c carboxylates of hydrogenobyrinate are activated for nucleophilic attack via formation of a phosphorylated intermediate by ATP. CobB catalyzes first the amidation of the c-carboxylate, and then that of the a-carboxylate.</text>
</comment>
<dbReference type="Gene3D" id="3.40.50.300">
    <property type="entry name" value="P-loop containing nucleotide triphosphate hydrolases"/>
    <property type="match status" value="1"/>
</dbReference>
<keyword evidence="7" id="KW-0169">Cobalamin biosynthesis</keyword>
<dbReference type="CDD" id="cd05388">
    <property type="entry name" value="CobB_N"/>
    <property type="match status" value="1"/>
</dbReference>
<dbReference type="CDD" id="cd03130">
    <property type="entry name" value="GATase1_CobB"/>
    <property type="match status" value="1"/>
</dbReference>
<dbReference type="EMBL" id="RQJX01000005">
    <property type="protein sequence ID" value="RQN08739.1"/>
    <property type="molecule type" value="Genomic_DNA"/>
</dbReference>
<evidence type="ECO:0000259" key="11">
    <source>
        <dbReference type="Pfam" id="PF01656"/>
    </source>
</evidence>
<dbReference type="InterPro" id="IPR004839">
    <property type="entry name" value="Aminotransferase_I/II_large"/>
</dbReference>
<dbReference type="GO" id="GO:0030170">
    <property type="term" value="F:pyridoxal phosphate binding"/>
    <property type="evidence" value="ECO:0007669"/>
    <property type="project" value="InterPro"/>
</dbReference>
<evidence type="ECO:0000313" key="14">
    <source>
        <dbReference type="Proteomes" id="UP000275225"/>
    </source>
</evidence>
<comment type="caution">
    <text evidence="13">The sequence shown here is derived from an EMBL/GenBank/DDBJ whole genome shotgun (WGS) entry which is preliminary data.</text>
</comment>
<evidence type="ECO:0000256" key="6">
    <source>
        <dbReference type="ARBA" id="ARBA00022962"/>
    </source>
</evidence>
<dbReference type="InterPro" id="IPR015424">
    <property type="entry name" value="PyrdxlP-dep_Trfase"/>
</dbReference>
<name>A0A3N6WMR9_9ACTN</name>
<dbReference type="Pfam" id="PF00155">
    <property type="entry name" value="Aminotran_1_2"/>
    <property type="match status" value="1"/>
</dbReference>
<dbReference type="Gene3D" id="3.40.50.880">
    <property type="match status" value="1"/>
</dbReference>
<feature type="domain" description="Aminotransferase class I/classII large" evidence="10">
    <location>
        <begin position="519"/>
        <end position="793"/>
    </location>
</feature>
<dbReference type="InterPro" id="IPR015421">
    <property type="entry name" value="PyrdxlP-dep_Trfase_major"/>
</dbReference>
<evidence type="ECO:0000256" key="8">
    <source>
        <dbReference type="RuleBase" id="RU000481"/>
    </source>
</evidence>
<dbReference type="Proteomes" id="UP000275225">
    <property type="component" value="Unassembled WGS sequence"/>
</dbReference>
<protein>
    <recommendedName>
        <fullName evidence="7">Hydrogenobyrinate a,c-diamide synthase</fullName>
        <ecNumber evidence="7">6.3.5.9</ecNumber>
    </recommendedName>
    <alternativeName>
        <fullName evidence="7">Hydrogenobyrinic acid a,c-diamide synthase</fullName>
    </alternativeName>
</protein>
<comment type="domain">
    <text evidence="7">Comprises of two domains. The C-terminal domain contains the binding site for glutamine and catalyzes the hydrolysis of this substrate to glutamate and ammonia. The N-terminal domain is anticipated to bind ATP and hydrogenobyrinate and catalyzes the ultimate synthesis of the diamide product. The ammonia produced via the glutaminase domain is probably translocated to the adjacent domain via a molecular tunnel, where it reacts with an activated intermediate.</text>
</comment>
<dbReference type="PROSITE" id="PS00105">
    <property type="entry name" value="AA_TRANSFER_CLASS_1"/>
    <property type="match status" value="1"/>
</dbReference>